<protein>
    <recommendedName>
        <fullName evidence="5">Transmembrane protein</fullName>
    </recommendedName>
</protein>
<feature type="transmembrane region" description="Helical" evidence="2">
    <location>
        <begin position="146"/>
        <end position="166"/>
    </location>
</feature>
<dbReference type="AlphaFoldDB" id="A0AAD5Q4L2"/>
<gene>
    <name evidence="3" type="ORF">P43SY_007432</name>
</gene>
<feature type="compositionally biased region" description="Low complexity" evidence="1">
    <location>
        <begin position="397"/>
        <end position="407"/>
    </location>
</feature>
<keyword evidence="2" id="KW-0812">Transmembrane</keyword>
<dbReference type="Proteomes" id="UP001209570">
    <property type="component" value="Unassembled WGS sequence"/>
</dbReference>
<feature type="compositionally biased region" description="Low complexity" evidence="1">
    <location>
        <begin position="325"/>
        <end position="341"/>
    </location>
</feature>
<feature type="region of interest" description="Disordered" evidence="1">
    <location>
        <begin position="375"/>
        <end position="462"/>
    </location>
</feature>
<feature type="region of interest" description="Disordered" evidence="1">
    <location>
        <begin position="323"/>
        <end position="347"/>
    </location>
</feature>
<feature type="transmembrane region" description="Helical" evidence="2">
    <location>
        <begin position="42"/>
        <end position="62"/>
    </location>
</feature>
<keyword evidence="2" id="KW-1133">Transmembrane helix</keyword>
<evidence type="ECO:0000313" key="3">
    <source>
        <dbReference type="EMBL" id="KAJ0397147.1"/>
    </source>
</evidence>
<accession>A0AAD5Q4L2</accession>
<keyword evidence="4" id="KW-1185">Reference proteome</keyword>
<keyword evidence="2" id="KW-0472">Membrane</keyword>
<feature type="transmembrane region" description="Helical" evidence="2">
    <location>
        <begin position="82"/>
        <end position="101"/>
    </location>
</feature>
<evidence type="ECO:0008006" key="5">
    <source>
        <dbReference type="Google" id="ProtNLM"/>
    </source>
</evidence>
<feature type="compositionally biased region" description="Basic and acidic residues" evidence="1">
    <location>
        <begin position="421"/>
        <end position="431"/>
    </location>
</feature>
<comment type="caution">
    <text evidence="3">The sequence shown here is derived from an EMBL/GenBank/DDBJ whole genome shotgun (WGS) entry which is preliminary data.</text>
</comment>
<feature type="compositionally biased region" description="Low complexity" evidence="1">
    <location>
        <begin position="432"/>
        <end position="443"/>
    </location>
</feature>
<sequence length="635" mass="69110">MARDSTWRARAATLWVALQVELQGQYSLERLRRVARYTQRVSWWRALPLAVLTPLPSVAATALLDCIRVEPVAAGAAQSPRLWLRCFLTCLLISFFVLEQLRRLAPQMLLSRRFLVAATLVSAGATVVALAALARLVAYPLPATTVLAIAIWALVLLAGLLLRWRLATRRDRRWRQRHASGGARGRLPPPSGDFATVVGHPALILFSQTAPTVAYTLYGYAYASSSARLRPALIYVLPALKIAVKNAISWSLRDVDDLKPETVSFTVEIFHALFVSSSMRLTASRWTMLAIVAVGLAQTLLLLNDVRLLVARLRDVGRKIEEPARAASSRSGGGSASPSGSEPKPTGGVTLAALLQVAGHLARIDRSVRSNHSMRASTWEAHEPSARGTFRVAPLPSARSDATATASGSGGALVKAPSTEHLTEALRDARPVVRPVSRSSSPRHASRGSGGRERQASSIAGSLSFGGSRSNLEGLRSVATQRLVARTLSVLNDKERAHLVRKTLQTLYVTEYIALVKYTEAIMPLIFASCLTLLFYMANRASFHFLEGIQSGDELLDTVRYLVMYAVLELAVFVLISLGLWRALGISLPHQLAFVLDSQPVMVQAKFIVWVVFVVHASLVQLGANTFLSPFRVAT</sequence>
<evidence type="ECO:0000313" key="4">
    <source>
        <dbReference type="Proteomes" id="UP001209570"/>
    </source>
</evidence>
<dbReference type="EMBL" id="JAKCXM010000265">
    <property type="protein sequence ID" value="KAJ0397147.1"/>
    <property type="molecule type" value="Genomic_DNA"/>
</dbReference>
<name>A0AAD5Q4L2_PYTIN</name>
<reference evidence="3" key="1">
    <citation type="submission" date="2021-12" db="EMBL/GenBank/DDBJ databases">
        <title>Prjna785345.</title>
        <authorList>
            <person name="Rujirawat T."/>
            <person name="Krajaejun T."/>
        </authorList>
    </citation>
    <scope>NUCLEOTIDE SEQUENCE</scope>
    <source>
        <strain evidence="3">Pi057C3</strain>
    </source>
</reference>
<feature type="transmembrane region" description="Helical" evidence="2">
    <location>
        <begin position="559"/>
        <end position="581"/>
    </location>
</feature>
<evidence type="ECO:0000256" key="2">
    <source>
        <dbReference type="SAM" id="Phobius"/>
    </source>
</evidence>
<organism evidence="3 4">
    <name type="scientific">Pythium insidiosum</name>
    <name type="common">Pythiosis disease agent</name>
    <dbReference type="NCBI Taxonomy" id="114742"/>
    <lineage>
        <taxon>Eukaryota</taxon>
        <taxon>Sar</taxon>
        <taxon>Stramenopiles</taxon>
        <taxon>Oomycota</taxon>
        <taxon>Peronosporomycetes</taxon>
        <taxon>Pythiales</taxon>
        <taxon>Pythiaceae</taxon>
        <taxon>Pythium</taxon>
    </lineage>
</organism>
<feature type="transmembrane region" description="Helical" evidence="2">
    <location>
        <begin position="286"/>
        <end position="303"/>
    </location>
</feature>
<proteinExistence type="predicted"/>
<feature type="transmembrane region" description="Helical" evidence="2">
    <location>
        <begin position="601"/>
        <end position="622"/>
    </location>
</feature>
<feature type="transmembrane region" description="Helical" evidence="2">
    <location>
        <begin position="113"/>
        <end position="134"/>
    </location>
</feature>
<evidence type="ECO:0000256" key="1">
    <source>
        <dbReference type="SAM" id="MobiDB-lite"/>
    </source>
</evidence>
<feature type="transmembrane region" description="Helical" evidence="2">
    <location>
        <begin position="521"/>
        <end position="538"/>
    </location>
</feature>